<proteinExistence type="predicted"/>
<dbReference type="OrthoDB" id="1209584at2759"/>
<name>A0A2P5AU30_PARAD</name>
<feature type="compositionally biased region" description="Low complexity" evidence="1">
    <location>
        <begin position="1"/>
        <end position="10"/>
    </location>
</feature>
<feature type="compositionally biased region" description="Basic and acidic residues" evidence="1">
    <location>
        <begin position="11"/>
        <end position="27"/>
    </location>
</feature>
<evidence type="ECO:0000313" key="2">
    <source>
        <dbReference type="EMBL" id="PON40063.1"/>
    </source>
</evidence>
<feature type="region of interest" description="Disordered" evidence="1">
    <location>
        <begin position="70"/>
        <end position="117"/>
    </location>
</feature>
<dbReference type="AlphaFoldDB" id="A0A2P5AU30"/>
<dbReference type="Proteomes" id="UP000237105">
    <property type="component" value="Unassembled WGS sequence"/>
</dbReference>
<dbReference type="EMBL" id="JXTB01000447">
    <property type="protein sequence ID" value="PON40063.1"/>
    <property type="molecule type" value="Genomic_DNA"/>
</dbReference>
<sequence length="181" mass="20506">MAPTRMTTRSTRSDTEGSSREARPSLEQKLDQILASLAEVNRKVEMAHEAILGLKDEVAKVRRDNARLEGLLASEARSGQSEDFDEEVEQESKGQQPLREVPAPPRSWMQGERQSQTRHFRVGTAVDKRHQESPEGALLNWKQEIMAELSKRLGAHHSHTPDDLAEQTVRGINWMAFADWI</sequence>
<reference evidence="3" key="1">
    <citation type="submission" date="2016-06" db="EMBL/GenBank/DDBJ databases">
        <title>Parallel loss of symbiosis genes in relatives of nitrogen-fixing non-legume Parasponia.</title>
        <authorList>
            <person name="Van Velzen R."/>
            <person name="Holmer R."/>
            <person name="Bu F."/>
            <person name="Rutten L."/>
            <person name="Van Zeijl A."/>
            <person name="Liu W."/>
            <person name="Santuari L."/>
            <person name="Cao Q."/>
            <person name="Sharma T."/>
            <person name="Shen D."/>
            <person name="Roswanjaya Y."/>
            <person name="Wardhani T."/>
            <person name="Kalhor M.S."/>
            <person name="Jansen J."/>
            <person name="Van den Hoogen J."/>
            <person name="Gungor B."/>
            <person name="Hartog M."/>
            <person name="Hontelez J."/>
            <person name="Verver J."/>
            <person name="Yang W.-C."/>
            <person name="Schijlen E."/>
            <person name="Repin R."/>
            <person name="Schilthuizen M."/>
            <person name="Schranz E."/>
            <person name="Heidstra R."/>
            <person name="Miyata K."/>
            <person name="Fedorova E."/>
            <person name="Kohlen W."/>
            <person name="Bisseling T."/>
            <person name="Smit S."/>
            <person name="Geurts R."/>
        </authorList>
    </citation>
    <scope>NUCLEOTIDE SEQUENCE [LARGE SCALE GENOMIC DNA]</scope>
    <source>
        <strain evidence="3">cv. WU1-14</strain>
    </source>
</reference>
<comment type="caution">
    <text evidence="2">The sequence shown here is derived from an EMBL/GenBank/DDBJ whole genome shotgun (WGS) entry which is preliminary data.</text>
</comment>
<evidence type="ECO:0000256" key="1">
    <source>
        <dbReference type="SAM" id="MobiDB-lite"/>
    </source>
</evidence>
<protein>
    <submittedName>
        <fullName evidence="2">Uncharacterized protein</fullName>
    </submittedName>
</protein>
<organism evidence="2 3">
    <name type="scientific">Parasponia andersonii</name>
    <name type="common">Sponia andersonii</name>
    <dbReference type="NCBI Taxonomy" id="3476"/>
    <lineage>
        <taxon>Eukaryota</taxon>
        <taxon>Viridiplantae</taxon>
        <taxon>Streptophyta</taxon>
        <taxon>Embryophyta</taxon>
        <taxon>Tracheophyta</taxon>
        <taxon>Spermatophyta</taxon>
        <taxon>Magnoliopsida</taxon>
        <taxon>eudicotyledons</taxon>
        <taxon>Gunneridae</taxon>
        <taxon>Pentapetalae</taxon>
        <taxon>rosids</taxon>
        <taxon>fabids</taxon>
        <taxon>Rosales</taxon>
        <taxon>Cannabaceae</taxon>
        <taxon>Parasponia</taxon>
    </lineage>
</organism>
<feature type="region of interest" description="Disordered" evidence="1">
    <location>
        <begin position="1"/>
        <end position="27"/>
    </location>
</feature>
<accession>A0A2P5AU30</accession>
<keyword evidence="3" id="KW-1185">Reference proteome</keyword>
<gene>
    <name evidence="2" type="ORF">PanWU01x14_300060</name>
</gene>
<evidence type="ECO:0000313" key="3">
    <source>
        <dbReference type="Proteomes" id="UP000237105"/>
    </source>
</evidence>